<dbReference type="EMBL" id="SJJZ01000007">
    <property type="protein sequence ID" value="TCC01337.1"/>
    <property type="molecule type" value="Genomic_DNA"/>
</dbReference>
<accession>A0A4R0GU67</accession>
<dbReference type="OrthoDB" id="3218228at2"/>
<dbReference type="SUPFAM" id="SSF56747">
    <property type="entry name" value="Prim-pol domain"/>
    <property type="match status" value="1"/>
</dbReference>
<gene>
    <name evidence="2" type="ORF">E0H45_42210</name>
</gene>
<dbReference type="CDD" id="cd04859">
    <property type="entry name" value="Prim_Pol"/>
    <property type="match status" value="1"/>
</dbReference>
<reference evidence="2 3" key="1">
    <citation type="submission" date="2019-02" db="EMBL/GenBank/DDBJ databases">
        <title>Kribbella capetownensis sp. nov. and Kribbella speibonae sp. nov., isolated from soil.</title>
        <authorList>
            <person name="Curtis S.M."/>
            <person name="Norton I."/>
            <person name="Everest G.J."/>
            <person name="Meyers P.R."/>
        </authorList>
    </citation>
    <scope>NUCLEOTIDE SEQUENCE [LARGE SCALE GENOMIC DNA]</scope>
    <source>
        <strain evidence="2 3">KCTC 29219</strain>
    </source>
</reference>
<dbReference type="RefSeq" id="WP_131348480.1">
    <property type="nucleotide sequence ID" value="NZ_SJJZ01000007.1"/>
</dbReference>
<dbReference type="InterPro" id="IPR015330">
    <property type="entry name" value="DNA_primase/pol_bifunc_N"/>
</dbReference>
<proteinExistence type="predicted"/>
<dbReference type="InterPro" id="IPR027417">
    <property type="entry name" value="P-loop_NTPase"/>
</dbReference>
<protein>
    <recommendedName>
        <fullName evidence="1">DNA primase/polymerase bifunctional N-terminal domain-containing protein</fullName>
    </recommendedName>
</protein>
<dbReference type="AlphaFoldDB" id="A0A4R0GU67"/>
<evidence type="ECO:0000313" key="3">
    <source>
        <dbReference type="Proteomes" id="UP000292346"/>
    </source>
</evidence>
<organism evidence="2 3">
    <name type="scientific">Kribbella soli</name>
    <dbReference type="NCBI Taxonomy" id="1124743"/>
    <lineage>
        <taxon>Bacteria</taxon>
        <taxon>Bacillati</taxon>
        <taxon>Actinomycetota</taxon>
        <taxon>Actinomycetes</taxon>
        <taxon>Propionibacteriales</taxon>
        <taxon>Kribbellaceae</taxon>
        <taxon>Kribbella</taxon>
    </lineage>
</organism>
<dbReference type="SMART" id="SM00943">
    <property type="entry name" value="Prim-Pol"/>
    <property type="match status" value="1"/>
</dbReference>
<keyword evidence="3" id="KW-1185">Reference proteome</keyword>
<dbReference type="Proteomes" id="UP000292346">
    <property type="component" value="Unassembled WGS sequence"/>
</dbReference>
<comment type="caution">
    <text evidence="2">The sequence shown here is derived from an EMBL/GenBank/DDBJ whole genome shotgun (WGS) entry which is preliminary data.</text>
</comment>
<feature type="domain" description="DNA primase/polymerase bifunctional N-terminal" evidence="1">
    <location>
        <begin position="20"/>
        <end position="178"/>
    </location>
</feature>
<name>A0A4R0GU67_9ACTN</name>
<evidence type="ECO:0000313" key="2">
    <source>
        <dbReference type="EMBL" id="TCC01337.1"/>
    </source>
</evidence>
<dbReference type="Pfam" id="PF13481">
    <property type="entry name" value="AAA_25"/>
    <property type="match status" value="1"/>
</dbReference>
<evidence type="ECO:0000259" key="1">
    <source>
        <dbReference type="SMART" id="SM00943"/>
    </source>
</evidence>
<sequence length="683" mass="74606">MTDFKLLCDEVSRLPLPEAAVYYAERFGWYIFRLAPGTNVTMAGSHGHLDATRDLDQIREWWTEEPNANVGVNLKLSGLYVPDVDPRNDGAFIEEWPTFRDDGHELPVTLTQVTPGDGAHYFFSSAALNGSKLRATIGTGIDVKYNGYVALAPSCRPDGCYEWTQRVAPASSPVVDGLVVKTVAFSNDAGSATGGDPFPWAELKATDSIHWGSMTWGSTDFLGQDDLLQRAAASLRARQQTDSLALPILYHDLIDKFETEPGRREWTHEDADNKWNWAKEHYPNGPAPLGAGAQAVVDGVASRVAADDRNPLGFTPLGKIERKSPTWLVRAFLLTDAFGVIGGPEKALKSYIVIAVVLAVASGTPLFCDERFTVSQRGKVLVLTGEGDKQQFLDRLEHLCQLCDVDFDELLANDWVEVTDTIATTASEVFREGLRRRIEDVDPVLVAVDPAYVYVSPPDGAAGNVFTMGSLLADLRTQCRGRAGLVAHHMTKAGADSLSLSALTQAGFREVVDHWLLVAHAEDPDLVTQSFRLRVKCGARRGLGWDATFEITLGPLDLDTLRHGGKPGWRVLRGAEQAATQSAEGSPAYWRNFVYQEIRDAPFELTQKDLTAGDHAGLRRTALAWLKSEGLVRTEKRPGPNGERRADRYGPLLDLDLSIGELLLSNGSAFVAGVNEPNPATGI</sequence>
<dbReference type="Pfam" id="PF09250">
    <property type="entry name" value="Prim-Pol"/>
    <property type="match status" value="1"/>
</dbReference>
<dbReference type="Gene3D" id="3.40.50.300">
    <property type="entry name" value="P-loop containing nucleotide triphosphate hydrolases"/>
    <property type="match status" value="1"/>
</dbReference>